<evidence type="ECO:0000313" key="3">
    <source>
        <dbReference type="Proteomes" id="UP000002484"/>
    </source>
</evidence>
<dbReference type="SUPFAM" id="SSF51556">
    <property type="entry name" value="Metallo-dependent hydrolases"/>
    <property type="match status" value="1"/>
</dbReference>
<dbReference type="InParanoid" id="E3J1J2"/>
<dbReference type="PANTHER" id="PTHR22642:SF2">
    <property type="entry name" value="PROTEIN LONG AFTER FAR-RED 3"/>
    <property type="match status" value="1"/>
</dbReference>
<dbReference type="PANTHER" id="PTHR22642">
    <property type="entry name" value="IMIDAZOLONEPROPIONASE"/>
    <property type="match status" value="1"/>
</dbReference>
<dbReference type="InterPro" id="IPR011059">
    <property type="entry name" value="Metal-dep_hydrolase_composite"/>
</dbReference>
<dbReference type="GO" id="GO:0016810">
    <property type="term" value="F:hydrolase activity, acting on carbon-nitrogen (but not peptide) bonds"/>
    <property type="evidence" value="ECO:0007669"/>
    <property type="project" value="InterPro"/>
</dbReference>
<dbReference type="OrthoDB" id="3238066at2"/>
<reference evidence="2 3" key="1">
    <citation type="submission" date="2010-10" db="EMBL/GenBank/DDBJ databases">
        <title>Complete sequence of Frankia sp. EuI1c.</title>
        <authorList>
            <consortium name="US DOE Joint Genome Institute"/>
            <person name="Lucas S."/>
            <person name="Copeland A."/>
            <person name="Lapidus A."/>
            <person name="Cheng J.-F."/>
            <person name="Bruce D."/>
            <person name="Goodwin L."/>
            <person name="Pitluck S."/>
            <person name="Chertkov O."/>
            <person name="Detter J.C."/>
            <person name="Han C."/>
            <person name="Tapia R."/>
            <person name="Land M."/>
            <person name="Hauser L."/>
            <person name="Jeffries C."/>
            <person name="Kyrpides N."/>
            <person name="Ivanova N."/>
            <person name="Mikhailova N."/>
            <person name="Beauchemin N."/>
            <person name="Sen A."/>
            <person name="Sur S.A."/>
            <person name="Gtari M."/>
            <person name="Wall L."/>
            <person name="Tisa L."/>
            <person name="Woyke T."/>
        </authorList>
    </citation>
    <scope>NUCLEOTIDE SEQUENCE [LARGE SCALE GENOMIC DNA]</scope>
    <source>
        <strain evidence="3">DSM 45817 / CECT 9037 / EuI1c</strain>
    </source>
</reference>
<dbReference type="RefSeq" id="WP_013424778.1">
    <property type="nucleotide sequence ID" value="NC_014666.1"/>
</dbReference>
<dbReference type="AlphaFoldDB" id="E3J1J2"/>
<dbReference type="Proteomes" id="UP000002484">
    <property type="component" value="Chromosome"/>
</dbReference>
<name>E3J1J2_PSEI1</name>
<dbReference type="eggNOG" id="COG1574">
    <property type="taxonomic scope" value="Bacteria"/>
</dbReference>
<evidence type="ECO:0000259" key="1">
    <source>
        <dbReference type="Pfam" id="PF07969"/>
    </source>
</evidence>
<dbReference type="Gene3D" id="3.20.20.140">
    <property type="entry name" value="Metal-dependent hydrolases"/>
    <property type="match status" value="1"/>
</dbReference>
<keyword evidence="3" id="KW-1185">Reference proteome</keyword>
<dbReference type="STRING" id="298654.FraEuI1c_3653"/>
<gene>
    <name evidence="2" type="ordered locus">FraEuI1c_3653</name>
</gene>
<dbReference type="Gene3D" id="2.30.40.10">
    <property type="entry name" value="Urease, subunit C, domain 1"/>
    <property type="match status" value="1"/>
</dbReference>
<dbReference type="InterPro" id="IPR032466">
    <property type="entry name" value="Metal_Hydrolase"/>
</dbReference>
<sequence>MLYRGGHVHSPTVPGATALLTVGRRVTWLGTDAGVAPGDADEVVELAGAWVAPAFVDAHLHATATGLALGGLDLAAAPTLGAALDAVSAAARANAATTLLGTGWDETRWPQRRPPTTSELDRAAPGRLVYLARVDGHTAVISGPLAAAAGAAGQPGWLGDGLVRDDAHHAARVHAYDTITPGQREDAWRRLRSTAAGLGLVALHEMAGPEVSSADDLAALLAHAAAEPGPVIAGYWAGDPADLADLDPDGRLAVGVGGDLFVDGSLGSHTAALRAAYADRPGHRPPPMLDATAVRDVVLTAVATGRQPGFHAIGDAAVDTVLAGLAAAATTAGPAQVIAARPRIEHCELVHPDQITALARFGAVAAVQPAFDAFWGGPHGMYAERLGTARAAAMNPLAGLVAAGVGVALSSDAPVTPLDPWGAIRAATGHHTHTARLDLAAAFDAATRGGWHAARASTDGSLTAGQPATFAVWRLPTGLTGPPAHPALPDLTGPDPRCVRTVLAGTVLHDNPTP</sequence>
<proteinExistence type="predicted"/>
<accession>E3J1J2</accession>
<evidence type="ECO:0000313" key="2">
    <source>
        <dbReference type="EMBL" id="ADP81660.1"/>
    </source>
</evidence>
<dbReference type="InterPro" id="IPR013108">
    <property type="entry name" value="Amidohydro_3"/>
</dbReference>
<organism evidence="2 3">
    <name type="scientific">Pseudofrankia inefficax (strain DSM 45817 / CECT 9037 / DDB 130130 / EuI1c)</name>
    <name type="common">Frankia inefficax</name>
    <dbReference type="NCBI Taxonomy" id="298654"/>
    <lineage>
        <taxon>Bacteria</taxon>
        <taxon>Bacillati</taxon>
        <taxon>Actinomycetota</taxon>
        <taxon>Actinomycetes</taxon>
        <taxon>Frankiales</taxon>
        <taxon>Frankiaceae</taxon>
        <taxon>Pseudofrankia</taxon>
    </lineage>
</organism>
<dbReference type="KEGG" id="fri:FraEuI1c_3653"/>
<feature type="domain" description="Amidohydrolase 3" evidence="1">
    <location>
        <begin position="42"/>
        <end position="508"/>
    </location>
</feature>
<protein>
    <submittedName>
        <fullName evidence="2">Amidohydrolase 3</fullName>
    </submittedName>
</protein>
<keyword evidence="2" id="KW-0378">Hydrolase</keyword>
<dbReference type="Gene3D" id="3.10.310.70">
    <property type="match status" value="1"/>
</dbReference>
<dbReference type="HOGENOM" id="CLU_009942_7_1_11"/>
<dbReference type="EMBL" id="CP002299">
    <property type="protein sequence ID" value="ADP81660.1"/>
    <property type="molecule type" value="Genomic_DNA"/>
</dbReference>
<dbReference type="SUPFAM" id="SSF51338">
    <property type="entry name" value="Composite domain of metallo-dependent hydrolases"/>
    <property type="match status" value="1"/>
</dbReference>
<dbReference type="Pfam" id="PF07969">
    <property type="entry name" value="Amidohydro_3"/>
    <property type="match status" value="1"/>
</dbReference>